<evidence type="ECO:0000313" key="4">
    <source>
        <dbReference type="EMBL" id="SUE41784.1"/>
    </source>
</evidence>
<evidence type="ECO:0000313" key="2">
    <source>
        <dbReference type="EMBL" id="SUE41372.1"/>
    </source>
</evidence>
<gene>
    <name evidence="1" type="ORF">APZ41_021450</name>
    <name evidence="2" type="ORF">NCTC13291_02953</name>
    <name evidence="3" type="ORF">NCTC13291_02973</name>
    <name evidence="4" type="ORF">NCTC13291_03382</name>
</gene>
<dbReference type="NCBIfam" id="NF033819">
    <property type="entry name" value="IS66_TnpB"/>
    <property type="match status" value="1"/>
</dbReference>
<dbReference type="RefSeq" id="WP_019463349.1">
    <property type="nucleotide sequence ID" value="NZ_AP031462.1"/>
</dbReference>
<dbReference type="Pfam" id="PF05717">
    <property type="entry name" value="TnpB_IS66"/>
    <property type="match status" value="1"/>
</dbReference>
<dbReference type="AlphaFoldDB" id="A0A1S8D0K5"/>
<evidence type="ECO:0000313" key="5">
    <source>
        <dbReference type="Proteomes" id="UP000054844"/>
    </source>
</evidence>
<dbReference type="EMBL" id="UGVN01000001">
    <property type="protein sequence ID" value="SUE41386.1"/>
    <property type="molecule type" value="Genomic_DNA"/>
</dbReference>
<dbReference type="PANTHER" id="PTHR36455">
    <property type="match status" value="1"/>
</dbReference>
<sequence length="118" mass="13066">MIALPAGARILLATQPVDFRKGAHGLAALAAEMLDQDPFSGVVLVFRSRRADRIKILVWDASGLVLVWKQLEGNVFRWPPIVNGVMRLSPVEFAALFDGFDWSRMQTPKRIPRPTAAA</sequence>
<dbReference type="EMBL" id="UGVN01000001">
    <property type="protein sequence ID" value="SUE41784.1"/>
    <property type="molecule type" value="Genomic_DNA"/>
</dbReference>
<evidence type="ECO:0000313" key="3">
    <source>
        <dbReference type="EMBL" id="SUE41386.1"/>
    </source>
</evidence>
<accession>A0A1S8D0K5</accession>
<dbReference type="OrthoDB" id="9801450at2"/>
<keyword evidence="5" id="KW-1185">Reference proteome</keyword>
<evidence type="ECO:0000313" key="6">
    <source>
        <dbReference type="Proteomes" id="UP000254919"/>
    </source>
</evidence>
<name>A0A1S8D0K5_9PROT</name>
<organism evidence="1 5">
    <name type="scientific">Roseomonas mucosa</name>
    <dbReference type="NCBI Taxonomy" id="207340"/>
    <lineage>
        <taxon>Bacteria</taxon>
        <taxon>Pseudomonadati</taxon>
        <taxon>Pseudomonadota</taxon>
        <taxon>Alphaproteobacteria</taxon>
        <taxon>Acetobacterales</taxon>
        <taxon>Roseomonadaceae</taxon>
        <taxon>Roseomonas</taxon>
    </lineage>
</organism>
<reference evidence="1 5" key="1">
    <citation type="submission" date="2016-12" db="EMBL/GenBank/DDBJ databases">
        <title>Draft genome sequence of Roseomonas mucosa strain AU37, isolated from a peripheral intravenous catheter.</title>
        <authorList>
            <person name="Choudhury M.A."/>
            <person name="Sidjabat H.E."/>
            <person name="Wailan A.M."/>
            <person name="Zhang L."/>
            <person name="Marsh N.M."/>
            <person name="Rickard C.M."/>
            <person name="Davies M."/>
            <person name="Mcmillan D.J."/>
        </authorList>
    </citation>
    <scope>NUCLEOTIDE SEQUENCE [LARGE SCALE GENOMIC DNA]</scope>
    <source>
        <strain evidence="1 5">SAVE376</strain>
    </source>
</reference>
<dbReference type="STRING" id="207340.APZ41_021450"/>
<proteinExistence type="predicted"/>
<dbReference type="EMBL" id="LLWF02000183">
    <property type="protein sequence ID" value="ONH81150.1"/>
    <property type="molecule type" value="Genomic_DNA"/>
</dbReference>
<dbReference type="Proteomes" id="UP000054844">
    <property type="component" value="Unassembled WGS sequence"/>
</dbReference>
<dbReference type="PANTHER" id="PTHR36455:SF1">
    <property type="entry name" value="BLR8292 PROTEIN"/>
    <property type="match status" value="1"/>
</dbReference>
<reference evidence="2 6" key="2">
    <citation type="submission" date="2018-06" db="EMBL/GenBank/DDBJ databases">
        <authorList>
            <consortium name="Pathogen Informatics"/>
            <person name="Doyle S."/>
        </authorList>
    </citation>
    <scope>NUCLEOTIDE SEQUENCE [LARGE SCALE GENOMIC DNA]</scope>
    <source>
        <strain evidence="2 6">NCTC13291</strain>
    </source>
</reference>
<dbReference type="InterPro" id="IPR008878">
    <property type="entry name" value="Transposase_IS66_Orf2"/>
</dbReference>
<dbReference type="Proteomes" id="UP000254919">
    <property type="component" value="Unassembled WGS sequence"/>
</dbReference>
<dbReference type="GeneID" id="99634515"/>
<protein>
    <submittedName>
        <fullName evidence="2">IS66 Orf2 like protein</fullName>
    </submittedName>
</protein>
<dbReference type="EMBL" id="UGVN01000001">
    <property type="protein sequence ID" value="SUE41372.1"/>
    <property type="molecule type" value="Genomic_DNA"/>
</dbReference>
<evidence type="ECO:0000313" key="1">
    <source>
        <dbReference type="EMBL" id="ONH81150.1"/>
    </source>
</evidence>